<dbReference type="EMBL" id="KZ505689">
    <property type="protein sequence ID" value="PKU47073.1"/>
    <property type="molecule type" value="Genomic_DNA"/>
</dbReference>
<dbReference type="Proteomes" id="UP000233556">
    <property type="component" value="Unassembled WGS sequence"/>
</dbReference>
<reference evidence="2" key="1">
    <citation type="submission" date="2017-11" db="EMBL/GenBank/DDBJ databases">
        <authorList>
            <person name="Lima N.C."/>
            <person name="Parody-Merino A.M."/>
            <person name="Battley P.F."/>
            <person name="Fidler A.E."/>
            <person name="Prosdocimi F."/>
        </authorList>
    </citation>
    <scope>NUCLEOTIDE SEQUENCE [LARGE SCALE GENOMIC DNA]</scope>
</reference>
<organism evidence="1 2">
    <name type="scientific">Limosa lapponica baueri</name>
    <dbReference type="NCBI Taxonomy" id="1758121"/>
    <lineage>
        <taxon>Eukaryota</taxon>
        <taxon>Metazoa</taxon>
        <taxon>Chordata</taxon>
        <taxon>Craniata</taxon>
        <taxon>Vertebrata</taxon>
        <taxon>Euteleostomi</taxon>
        <taxon>Archelosauria</taxon>
        <taxon>Archosauria</taxon>
        <taxon>Dinosauria</taxon>
        <taxon>Saurischia</taxon>
        <taxon>Theropoda</taxon>
        <taxon>Coelurosauria</taxon>
        <taxon>Aves</taxon>
        <taxon>Neognathae</taxon>
        <taxon>Neoaves</taxon>
        <taxon>Charadriiformes</taxon>
        <taxon>Scolopacidae</taxon>
        <taxon>Limosa</taxon>
    </lineage>
</organism>
<keyword evidence="2" id="KW-1185">Reference proteome</keyword>
<dbReference type="AlphaFoldDB" id="A0A2I0UM24"/>
<evidence type="ECO:0000313" key="1">
    <source>
        <dbReference type="EMBL" id="PKU47073.1"/>
    </source>
</evidence>
<accession>A0A2I0UM24</accession>
<evidence type="ECO:0000313" key="2">
    <source>
        <dbReference type="Proteomes" id="UP000233556"/>
    </source>
</evidence>
<protein>
    <submittedName>
        <fullName evidence="1">Uncharacterized protein</fullName>
    </submittedName>
</protein>
<gene>
    <name evidence="1" type="ORF">llap_2622</name>
</gene>
<sequence>MANRSRQGPAGFSLLRLDVEMRYLYVIQSKQGVRLDDSSWPQLRNEMGVVTPEEWITSVRGNYFEGKNCGTTGEIQSLPESGAIHWTQHLEAKLMTRRNF</sequence>
<proteinExistence type="predicted"/>
<name>A0A2I0UM24_LIMLA</name>
<reference evidence="2" key="2">
    <citation type="submission" date="2017-12" db="EMBL/GenBank/DDBJ databases">
        <title>Genome sequence of the Bar-tailed Godwit (Limosa lapponica baueri).</title>
        <authorList>
            <person name="Lima N.C.B."/>
            <person name="Parody-Merino A.M."/>
            <person name="Battley P.F."/>
            <person name="Fidler A.E."/>
            <person name="Prosdocimi F."/>
        </authorList>
    </citation>
    <scope>NUCLEOTIDE SEQUENCE [LARGE SCALE GENOMIC DNA]</scope>
</reference>